<keyword evidence="5" id="KW-0539">Nucleus</keyword>
<evidence type="ECO:0000259" key="8">
    <source>
        <dbReference type="Pfam" id="PF02940"/>
    </source>
</evidence>
<dbReference type="HOGENOM" id="CLU_447569_0_0_1"/>
<sequence length="610" mass="68147">MSNKHSINPPDSPDSHQADTGLKRKRKKYNDPPFDSSSTASCQAHVLSVANSITNDKDLFITAKNSDNASHVHHHTDNHQQSGFNNYMKGSIDSIQSQPETPEYHSQHQTSLNTTDCNAGSSMHTSHASQQHVPHNSHLLPQPNKPHPTQPTVSRNNMPLFWPTIHMDVTEQVGQFLRTSILRAQDMIAKKQSRFVSAIEIEVKLGRVCDKESRQRVQLPIRSETVMDNSGGHFAFQSNMTRDMHSLLNQKLNHVVGLPKSNVRYVHLYEEDQFFHVHGIGKVRKTINMKTKQVKCIISKVNVANLEVFLPQSPLDYRVSVNIEHHIENIDLLETPDFSRCKDRLSYSLTPFQVDLTQVKRTVESSYSTGRIHQVEYALEAVKQGSAAVGLRSNTHAVVLALKRSVGELATYQKKVLKIDDHMGIAFSGLTSDARVLSNYMRSEAMKSRMVYNRPLPVSRIVASIGDKAQINTQRYGKRPYGVGLLVIGVDDTGPHLYECAPSGNFFDYCAIAIGARSQSAKTSLERQIGSYETATLDELILYGLRSLRDTLQQDKELNINNCTIGVVGMGVNFYTVEGDEHQRYLDMLADSAAVSSVIPESTAAPMETD</sequence>
<dbReference type="STRING" id="684364.F4P4B2"/>
<feature type="region of interest" description="Disordered" evidence="7">
    <location>
        <begin position="1"/>
        <end position="41"/>
    </location>
</feature>
<dbReference type="Pfam" id="PF00227">
    <property type="entry name" value="Proteasome"/>
    <property type="match status" value="1"/>
</dbReference>
<dbReference type="SUPFAM" id="SSF56235">
    <property type="entry name" value="N-terminal nucleophile aminohydrolases (Ntn hydrolases)"/>
    <property type="match status" value="1"/>
</dbReference>
<evidence type="ECO:0000256" key="1">
    <source>
        <dbReference type="ARBA" id="ARBA00004123"/>
    </source>
</evidence>
<dbReference type="MEROPS" id="T01.976"/>
<dbReference type="InterPro" id="IPR001353">
    <property type="entry name" value="Proteasome_sua/b"/>
</dbReference>
<name>F4P4B2_BATDJ</name>
<comment type="subcellular location">
    <subcellularLocation>
        <location evidence="2">Cytoplasm</location>
    </subcellularLocation>
    <subcellularLocation>
        <location evidence="1">Nucleus</location>
    </subcellularLocation>
</comment>
<evidence type="ECO:0000256" key="4">
    <source>
        <dbReference type="ARBA" id="ARBA00022942"/>
    </source>
</evidence>
<dbReference type="InterPro" id="IPR033469">
    <property type="entry name" value="CYTH-like_dom_sf"/>
</dbReference>
<dbReference type="InterPro" id="IPR029055">
    <property type="entry name" value="Ntn_hydrolases_N"/>
</dbReference>
<dbReference type="GO" id="GO:0005737">
    <property type="term" value="C:cytoplasm"/>
    <property type="evidence" value="ECO:0007669"/>
    <property type="project" value="UniProtKB-SubCell"/>
</dbReference>
<dbReference type="InterPro" id="IPR050115">
    <property type="entry name" value="Proteasome_alpha"/>
</dbReference>
<dbReference type="EMBL" id="GL882885">
    <property type="protein sequence ID" value="EGF79891.1"/>
    <property type="molecule type" value="Genomic_DNA"/>
</dbReference>
<evidence type="ECO:0000313" key="10">
    <source>
        <dbReference type="Proteomes" id="UP000007241"/>
    </source>
</evidence>
<dbReference type="InterPro" id="IPR023332">
    <property type="entry name" value="Proteasome_alpha-type"/>
</dbReference>
<proteinExistence type="inferred from homology"/>
<feature type="compositionally biased region" description="Polar residues" evidence="7">
    <location>
        <begin position="107"/>
        <end position="134"/>
    </location>
</feature>
<dbReference type="Gene3D" id="3.60.20.10">
    <property type="entry name" value="Glutamine Phosphoribosylpyrophosphate, subunit 1, domain 1"/>
    <property type="match status" value="1"/>
</dbReference>
<dbReference type="InterPro" id="IPR035144">
    <property type="entry name" value="Proteasome_alpha1"/>
</dbReference>
<keyword evidence="4 6" id="KW-0647">Proteasome</keyword>
<comment type="similarity">
    <text evidence="6">Belongs to the peptidase T1A family.</text>
</comment>
<dbReference type="GO" id="GO:0005634">
    <property type="term" value="C:nucleus"/>
    <property type="evidence" value="ECO:0000318"/>
    <property type="project" value="GO_Central"/>
</dbReference>
<dbReference type="AlphaFoldDB" id="F4P4B2"/>
<dbReference type="CDD" id="cd07470">
    <property type="entry name" value="CYTH-like_mRNA_RTPase"/>
    <property type="match status" value="1"/>
</dbReference>
<dbReference type="PANTHER" id="PTHR11599">
    <property type="entry name" value="PROTEASOME SUBUNIT ALPHA/BETA"/>
    <property type="match status" value="1"/>
</dbReference>
<evidence type="ECO:0000256" key="6">
    <source>
        <dbReference type="PROSITE-ProRule" id="PRU00808"/>
    </source>
</evidence>
<dbReference type="Pfam" id="PF02940">
    <property type="entry name" value="mRNA_triPase"/>
    <property type="match status" value="1"/>
</dbReference>
<evidence type="ECO:0000256" key="5">
    <source>
        <dbReference type="ARBA" id="ARBA00023242"/>
    </source>
</evidence>
<dbReference type="Proteomes" id="UP000007241">
    <property type="component" value="Unassembled WGS sequence"/>
</dbReference>
<keyword evidence="3" id="KW-0963">Cytoplasm</keyword>
<organism evidence="9 10">
    <name type="scientific">Batrachochytrium dendrobatidis (strain JAM81 / FGSC 10211)</name>
    <name type="common">Frog chytrid fungus</name>
    <dbReference type="NCBI Taxonomy" id="684364"/>
    <lineage>
        <taxon>Eukaryota</taxon>
        <taxon>Fungi</taxon>
        <taxon>Fungi incertae sedis</taxon>
        <taxon>Chytridiomycota</taxon>
        <taxon>Chytridiomycota incertae sedis</taxon>
        <taxon>Chytridiomycetes</taxon>
        <taxon>Rhizophydiales</taxon>
        <taxon>Rhizophydiales incertae sedis</taxon>
        <taxon>Batrachochytrium</taxon>
    </lineage>
</organism>
<feature type="region of interest" description="Disordered" evidence="7">
    <location>
        <begin position="91"/>
        <end position="155"/>
    </location>
</feature>
<dbReference type="GO" id="GO:0004651">
    <property type="term" value="F:polynucleotide 5'-phosphatase activity"/>
    <property type="evidence" value="ECO:0007669"/>
    <property type="project" value="InterPro"/>
</dbReference>
<dbReference type="InterPro" id="IPR004206">
    <property type="entry name" value="mRNA_triPase_Cet1"/>
</dbReference>
<dbReference type="GO" id="GO:0043161">
    <property type="term" value="P:proteasome-mediated ubiquitin-dependent protein catabolic process"/>
    <property type="evidence" value="ECO:0000318"/>
    <property type="project" value="GO_Central"/>
</dbReference>
<dbReference type="InParanoid" id="F4P4B2"/>
<dbReference type="CDD" id="cd03749">
    <property type="entry name" value="proteasome_alpha_type_1"/>
    <property type="match status" value="1"/>
</dbReference>
<evidence type="ECO:0000256" key="3">
    <source>
        <dbReference type="ARBA" id="ARBA00022490"/>
    </source>
</evidence>
<accession>F4P4B2</accession>
<evidence type="ECO:0000313" key="9">
    <source>
        <dbReference type="EMBL" id="EGF79891.1"/>
    </source>
</evidence>
<dbReference type="GO" id="GO:0019773">
    <property type="term" value="C:proteasome core complex, alpha-subunit complex"/>
    <property type="evidence" value="ECO:0000318"/>
    <property type="project" value="GO_Central"/>
</dbReference>
<dbReference type="GeneID" id="18243369"/>
<dbReference type="SUPFAM" id="SSF55154">
    <property type="entry name" value="CYTH-like phosphatases"/>
    <property type="match status" value="1"/>
</dbReference>
<keyword evidence="10" id="KW-1185">Reference proteome</keyword>
<dbReference type="PROSITE" id="PS51475">
    <property type="entry name" value="PROTEASOME_ALPHA_2"/>
    <property type="match status" value="1"/>
</dbReference>
<protein>
    <recommendedName>
        <fullName evidence="8">mRNA triphosphatase Cet1-like domain-containing protein</fullName>
    </recommendedName>
</protein>
<dbReference type="RefSeq" id="XP_006679718.1">
    <property type="nucleotide sequence ID" value="XM_006679655.1"/>
</dbReference>
<dbReference type="FunFam" id="3.60.20.10:FF:000016">
    <property type="entry name" value="Proteasome subunit alpha type-6"/>
    <property type="match status" value="1"/>
</dbReference>
<gene>
    <name evidence="9" type="ORF">BATDEDRAFT_89068</name>
</gene>
<evidence type="ECO:0000256" key="7">
    <source>
        <dbReference type="SAM" id="MobiDB-lite"/>
    </source>
</evidence>
<reference evidence="9 10" key="1">
    <citation type="submission" date="2009-12" db="EMBL/GenBank/DDBJ databases">
        <title>The draft genome of Batrachochytrium dendrobatidis.</title>
        <authorList>
            <consortium name="US DOE Joint Genome Institute (JGI-PGF)"/>
            <person name="Kuo A."/>
            <person name="Salamov A."/>
            <person name="Schmutz J."/>
            <person name="Lucas S."/>
            <person name="Pitluck S."/>
            <person name="Rosenblum E."/>
            <person name="Stajich J."/>
            <person name="Eisen M."/>
            <person name="Grigoriev I.V."/>
        </authorList>
    </citation>
    <scope>NUCLEOTIDE SEQUENCE [LARGE SCALE GENOMIC DNA]</scope>
    <source>
        <strain evidence="10">JAM81 / FGSC 10211</strain>
    </source>
</reference>
<evidence type="ECO:0000256" key="2">
    <source>
        <dbReference type="ARBA" id="ARBA00004496"/>
    </source>
</evidence>
<feature type="domain" description="mRNA triphosphatase Cet1-like" evidence="8">
    <location>
        <begin position="168"/>
        <end position="376"/>
    </location>
</feature>
<dbReference type="OrthoDB" id="431557at2759"/>